<reference evidence="2 3" key="1">
    <citation type="journal article" date="2016" name="Nat. Commun.">
        <title>Thousands of microbial genomes shed light on interconnected biogeochemical processes in an aquifer system.</title>
        <authorList>
            <person name="Anantharaman K."/>
            <person name="Brown C.T."/>
            <person name="Hug L.A."/>
            <person name="Sharon I."/>
            <person name="Castelle C.J."/>
            <person name="Probst A.J."/>
            <person name="Thomas B.C."/>
            <person name="Singh A."/>
            <person name="Wilkins M.J."/>
            <person name="Karaoz U."/>
            <person name="Brodie E.L."/>
            <person name="Williams K.H."/>
            <person name="Hubbard S.S."/>
            <person name="Banfield J.F."/>
        </authorList>
    </citation>
    <scope>NUCLEOTIDE SEQUENCE [LARGE SCALE GENOMIC DNA]</scope>
</reference>
<dbReference type="NCBIfam" id="TIGR02532">
    <property type="entry name" value="IV_pilin_GFxxxE"/>
    <property type="match status" value="1"/>
</dbReference>
<dbReference type="InterPro" id="IPR012902">
    <property type="entry name" value="N_methyl_site"/>
</dbReference>
<protein>
    <recommendedName>
        <fullName evidence="4">Type II secretion system protein GspG C-terminal domain-containing protein</fullName>
    </recommendedName>
</protein>
<dbReference type="InterPro" id="IPR045584">
    <property type="entry name" value="Pilin-like"/>
</dbReference>
<name>A0A1G1KTN2_9BACT</name>
<keyword evidence="1" id="KW-0812">Transmembrane</keyword>
<dbReference type="AlphaFoldDB" id="A0A1G1KTN2"/>
<evidence type="ECO:0000256" key="1">
    <source>
        <dbReference type="SAM" id="Phobius"/>
    </source>
</evidence>
<organism evidence="2 3">
    <name type="scientific">Candidatus Danuiimicrobium aquiferis</name>
    <dbReference type="NCBI Taxonomy" id="1801832"/>
    <lineage>
        <taxon>Bacteria</taxon>
        <taxon>Pseudomonadati</taxon>
        <taxon>Candidatus Omnitrophota</taxon>
        <taxon>Candidatus Danuiimicrobium</taxon>
    </lineage>
</organism>
<feature type="transmembrane region" description="Helical" evidence="1">
    <location>
        <begin position="12"/>
        <end position="30"/>
    </location>
</feature>
<dbReference type="EMBL" id="MHFR01000053">
    <property type="protein sequence ID" value="OGW96122.1"/>
    <property type="molecule type" value="Genomic_DNA"/>
</dbReference>
<dbReference type="Proteomes" id="UP000178187">
    <property type="component" value="Unassembled WGS sequence"/>
</dbReference>
<dbReference type="PROSITE" id="PS00409">
    <property type="entry name" value="PROKAR_NTER_METHYL"/>
    <property type="match status" value="1"/>
</dbReference>
<keyword evidence="1" id="KW-0472">Membrane</keyword>
<gene>
    <name evidence="2" type="ORF">A3G33_02070</name>
</gene>
<accession>A0A1G1KTN2</accession>
<comment type="caution">
    <text evidence="2">The sequence shown here is derived from an EMBL/GenBank/DDBJ whole genome shotgun (WGS) entry which is preliminary data.</text>
</comment>
<dbReference type="Pfam" id="PF07963">
    <property type="entry name" value="N_methyl"/>
    <property type="match status" value="1"/>
</dbReference>
<sequence length="169" mass="17803">MKSFKNKKGFTLVEILIVVVIIGILAALILPRLMSQPEKAIVAEGVQYLGVLRRAQQTFADSQSGGAYATWAGAVAPGGTGGAIPTQWRTLGLQGLPSSARFSYLCPVGTRTFTGQASAENYCEATRVDPAGGIYNDAKVQLGLNSGTFDCDGTKYLRSSNTPAQCIPV</sequence>
<dbReference type="SUPFAM" id="SSF54523">
    <property type="entry name" value="Pili subunits"/>
    <property type="match status" value="1"/>
</dbReference>
<evidence type="ECO:0000313" key="3">
    <source>
        <dbReference type="Proteomes" id="UP000178187"/>
    </source>
</evidence>
<evidence type="ECO:0000313" key="2">
    <source>
        <dbReference type="EMBL" id="OGW96122.1"/>
    </source>
</evidence>
<evidence type="ECO:0008006" key="4">
    <source>
        <dbReference type="Google" id="ProtNLM"/>
    </source>
</evidence>
<proteinExistence type="predicted"/>
<dbReference type="Gene3D" id="3.30.700.10">
    <property type="entry name" value="Glycoprotein, Type 4 Pilin"/>
    <property type="match status" value="1"/>
</dbReference>
<keyword evidence="1" id="KW-1133">Transmembrane helix</keyword>